<dbReference type="SMART" id="SM00034">
    <property type="entry name" value="CLECT"/>
    <property type="match status" value="1"/>
</dbReference>
<feature type="domain" description="C-type lectin" evidence="1">
    <location>
        <begin position="17"/>
        <end position="139"/>
    </location>
</feature>
<dbReference type="EMBL" id="QCYY01001292">
    <property type="protein sequence ID" value="ROT79094.1"/>
    <property type="molecule type" value="Genomic_DNA"/>
</dbReference>
<dbReference type="InterPro" id="IPR016186">
    <property type="entry name" value="C-type_lectin-like/link_sf"/>
</dbReference>
<dbReference type="SUPFAM" id="SSF56436">
    <property type="entry name" value="C-type lectin-like"/>
    <property type="match status" value="1"/>
</dbReference>
<gene>
    <name evidence="2" type="ORF">C7M84_002193</name>
</gene>
<dbReference type="InterPro" id="IPR016187">
    <property type="entry name" value="CTDL_fold"/>
</dbReference>
<dbReference type="AlphaFoldDB" id="A0A3R7QHI8"/>
<keyword evidence="2" id="KW-0430">Lectin</keyword>
<dbReference type="OrthoDB" id="441660at2759"/>
<keyword evidence="3" id="KW-1185">Reference proteome</keyword>
<proteinExistence type="predicted"/>
<reference evidence="2 3" key="2">
    <citation type="submission" date="2019-01" db="EMBL/GenBank/DDBJ databases">
        <title>The decoding of complex shrimp genome reveals the adaptation for benthos swimmer, frequently molting mechanism and breeding impact on genome.</title>
        <authorList>
            <person name="Sun Y."/>
            <person name="Gao Y."/>
            <person name="Yu Y."/>
        </authorList>
    </citation>
    <scope>NUCLEOTIDE SEQUENCE [LARGE SCALE GENOMIC DNA]</scope>
    <source>
        <tissue evidence="2">Muscle</tissue>
    </source>
</reference>
<dbReference type="Gene3D" id="3.10.100.10">
    <property type="entry name" value="Mannose-Binding Protein A, subunit A"/>
    <property type="match status" value="1"/>
</dbReference>
<dbReference type="InterPro" id="IPR001304">
    <property type="entry name" value="C-type_lectin-like"/>
</dbReference>
<dbReference type="CDD" id="cd00037">
    <property type="entry name" value="CLECT"/>
    <property type="match status" value="1"/>
</dbReference>
<sequence>MSALVAGDCPLPYEPLDDTRCIFLDPFVSYTWQGAVDLCKGHLGTLLSISDCNTFALVYDYIESQEVTRGKHYWLGATDEAEEGVWKFTDGSPVPLGVPFWAAAEPSTDARYNCAFMHASYYHYWYDTTCTSKYFPICLRNA</sequence>
<evidence type="ECO:0000313" key="2">
    <source>
        <dbReference type="EMBL" id="ROT79094.1"/>
    </source>
</evidence>
<dbReference type="PANTHER" id="PTHR22803">
    <property type="entry name" value="MANNOSE, PHOSPHOLIPASE, LECTIN RECEPTOR RELATED"/>
    <property type="match status" value="1"/>
</dbReference>
<protein>
    <submittedName>
        <fullName evidence="2">C-type lectin 1</fullName>
    </submittedName>
</protein>
<dbReference type="PROSITE" id="PS50041">
    <property type="entry name" value="C_TYPE_LECTIN_2"/>
    <property type="match status" value="1"/>
</dbReference>
<evidence type="ECO:0000259" key="1">
    <source>
        <dbReference type="PROSITE" id="PS50041"/>
    </source>
</evidence>
<dbReference type="Pfam" id="PF00059">
    <property type="entry name" value="Lectin_C"/>
    <property type="match status" value="1"/>
</dbReference>
<organism evidence="2 3">
    <name type="scientific">Penaeus vannamei</name>
    <name type="common">Whiteleg shrimp</name>
    <name type="synonym">Litopenaeus vannamei</name>
    <dbReference type="NCBI Taxonomy" id="6689"/>
    <lineage>
        <taxon>Eukaryota</taxon>
        <taxon>Metazoa</taxon>
        <taxon>Ecdysozoa</taxon>
        <taxon>Arthropoda</taxon>
        <taxon>Crustacea</taxon>
        <taxon>Multicrustacea</taxon>
        <taxon>Malacostraca</taxon>
        <taxon>Eumalacostraca</taxon>
        <taxon>Eucarida</taxon>
        <taxon>Decapoda</taxon>
        <taxon>Dendrobranchiata</taxon>
        <taxon>Penaeoidea</taxon>
        <taxon>Penaeidae</taxon>
        <taxon>Penaeus</taxon>
    </lineage>
</organism>
<dbReference type="GO" id="GO:0030246">
    <property type="term" value="F:carbohydrate binding"/>
    <property type="evidence" value="ECO:0007669"/>
    <property type="project" value="UniProtKB-KW"/>
</dbReference>
<evidence type="ECO:0000313" key="3">
    <source>
        <dbReference type="Proteomes" id="UP000283509"/>
    </source>
</evidence>
<name>A0A3R7QHI8_PENVA</name>
<dbReference type="Proteomes" id="UP000283509">
    <property type="component" value="Unassembled WGS sequence"/>
</dbReference>
<accession>A0A3R7QHI8</accession>
<dbReference type="InterPro" id="IPR050111">
    <property type="entry name" value="C-type_lectin/snaclec_domain"/>
</dbReference>
<reference evidence="2 3" key="1">
    <citation type="submission" date="2018-04" db="EMBL/GenBank/DDBJ databases">
        <authorList>
            <person name="Zhang X."/>
            <person name="Yuan J."/>
            <person name="Li F."/>
            <person name="Xiang J."/>
        </authorList>
    </citation>
    <scope>NUCLEOTIDE SEQUENCE [LARGE SCALE GENOMIC DNA]</scope>
    <source>
        <tissue evidence="2">Muscle</tissue>
    </source>
</reference>
<comment type="caution">
    <text evidence="2">The sequence shown here is derived from an EMBL/GenBank/DDBJ whole genome shotgun (WGS) entry which is preliminary data.</text>
</comment>